<name>A0A439DKN9_9PEZI</name>
<dbReference type="AlphaFoldDB" id="A0A439DKN9"/>
<keyword evidence="3" id="KW-1000">Mitochondrion outer membrane</keyword>
<dbReference type="Gene3D" id="3.40.50.720">
    <property type="entry name" value="NAD(P)-binding Rossmann-like Domain"/>
    <property type="match status" value="2"/>
</dbReference>
<gene>
    <name evidence="4" type="ORF">EKO27_g220</name>
</gene>
<keyword evidence="3" id="KW-0472">Membrane</keyword>
<dbReference type="SUPFAM" id="SSF51735">
    <property type="entry name" value="NAD(P)-binding Rossmann-fold domains"/>
    <property type="match status" value="1"/>
</dbReference>
<comment type="caution">
    <text evidence="4">The sequence shown here is derived from an EMBL/GenBank/DDBJ whole genome shotgun (WGS) entry which is preliminary data.</text>
</comment>
<proteinExistence type="inferred from homology"/>
<keyword evidence="5" id="KW-1185">Reference proteome</keyword>
<evidence type="ECO:0000256" key="2">
    <source>
        <dbReference type="ARBA" id="ARBA00006617"/>
    </source>
</evidence>
<dbReference type="InterPro" id="IPR036291">
    <property type="entry name" value="NAD(P)-bd_dom_sf"/>
</dbReference>
<comment type="subcellular location">
    <subcellularLocation>
        <location evidence="1">Mitochondrion outer membrane</location>
        <topology evidence="1">Peripheral membrane protein</topology>
    </subcellularLocation>
</comment>
<evidence type="ECO:0000313" key="4">
    <source>
        <dbReference type="EMBL" id="RWA14951.1"/>
    </source>
</evidence>
<dbReference type="STRING" id="363999.A0A439DKN9"/>
<keyword evidence="3" id="KW-0496">Mitochondrion</keyword>
<sequence length="205" mass="21748">MTSLTSAAVFGSTGHSGQYILASLLATESVKTVYTFSRRAPKIESPKLAASIERDNSSVSNKWKIDHDLNVELAKAAREAGVKTYVFISGAGARSALGAYVPDMKMKRGVEETIEKLGFDHAVILRPGMILGRRETPHPIGPLLNSIIYGVGSIAKSLQDKLGQEAEVVGKAAVQAAQTATEGKAPSKVWVIEGSDLVKLGNSVQ</sequence>
<organism evidence="4 5">
    <name type="scientific">Xylaria grammica</name>
    <dbReference type="NCBI Taxonomy" id="363999"/>
    <lineage>
        <taxon>Eukaryota</taxon>
        <taxon>Fungi</taxon>
        <taxon>Dikarya</taxon>
        <taxon>Ascomycota</taxon>
        <taxon>Pezizomycotina</taxon>
        <taxon>Sordariomycetes</taxon>
        <taxon>Xylariomycetidae</taxon>
        <taxon>Xylariales</taxon>
        <taxon>Xylariaceae</taxon>
        <taxon>Xylaria</taxon>
    </lineage>
</organism>
<dbReference type="GO" id="GO:0005741">
    <property type="term" value="C:mitochondrial outer membrane"/>
    <property type="evidence" value="ECO:0007669"/>
    <property type="project" value="UniProtKB-SubCell"/>
</dbReference>
<dbReference type="EMBL" id="RYZI01000002">
    <property type="protein sequence ID" value="RWA14951.1"/>
    <property type="molecule type" value="Genomic_DNA"/>
</dbReference>
<evidence type="ECO:0000256" key="3">
    <source>
        <dbReference type="ARBA" id="ARBA00022787"/>
    </source>
</evidence>
<protein>
    <recommendedName>
        <fullName evidence="6">NAD(P)-binding domain-containing protein</fullName>
    </recommendedName>
</protein>
<accession>A0A439DKN9</accession>
<evidence type="ECO:0000256" key="1">
    <source>
        <dbReference type="ARBA" id="ARBA00004450"/>
    </source>
</evidence>
<evidence type="ECO:0008006" key="6">
    <source>
        <dbReference type="Google" id="ProtNLM"/>
    </source>
</evidence>
<dbReference type="PANTHER" id="PTHR14097">
    <property type="entry name" value="OXIDOREDUCTASE HTATIP2"/>
    <property type="match status" value="1"/>
</dbReference>
<dbReference type="Proteomes" id="UP000286045">
    <property type="component" value="Unassembled WGS sequence"/>
</dbReference>
<comment type="similarity">
    <text evidence="2">Belongs to the FMP52 family.</text>
</comment>
<dbReference type="PANTHER" id="PTHR14097:SF7">
    <property type="entry name" value="OXIDOREDUCTASE HTATIP2"/>
    <property type="match status" value="1"/>
</dbReference>
<reference evidence="4 5" key="1">
    <citation type="submission" date="2018-12" db="EMBL/GenBank/DDBJ databases">
        <title>Draft genome sequence of Xylaria grammica IHI A82.</title>
        <authorList>
            <person name="Buettner E."/>
            <person name="Kellner H."/>
        </authorList>
    </citation>
    <scope>NUCLEOTIDE SEQUENCE [LARGE SCALE GENOMIC DNA]</scope>
    <source>
        <strain evidence="4 5">IHI A82</strain>
    </source>
</reference>
<dbReference type="GO" id="GO:0051170">
    <property type="term" value="P:import into nucleus"/>
    <property type="evidence" value="ECO:0007669"/>
    <property type="project" value="TreeGrafter"/>
</dbReference>
<evidence type="ECO:0000313" key="5">
    <source>
        <dbReference type="Proteomes" id="UP000286045"/>
    </source>
</evidence>